<dbReference type="RefSeq" id="WP_130038732.1">
    <property type="nucleotide sequence ID" value="NZ_JACCEV010000001.1"/>
</dbReference>
<name>A0A853GVB5_9BURK</name>
<dbReference type="GO" id="GO:0003677">
    <property type="term" value="F:DNA binding"/>
    <property type="evidence" value="ECO:0007669"/>
    <property type="project" value="UniProtKB-KW"/>
</dbReference>
<sequence>MLKKKNSTTVEPPETVTRSGDTVERVAAILKSQILDGTLVPGQRLISRDLIEELGISRGPLREAFRRLAADRLIELIPNRGAIVRRLTRTEIIHLFEIREALEGQAARLAAKRIDLGKNRAYFEAIVKQGQAQKDRLVMSSFIAHNREFHQAIVKISDNPELAELIDRYQLAMFMTLLRQVIGAEQIIKNSIEQHEAIAAAILAGDPEQAYEAMRLHLWHSANGMLDRDRQKTANALQAKG</sequence>
<keyword evidence="2" id="KW-0238">DNA-binding</keyword>
<dbReference type="PANTHER" id="PTHR43537">
    <property type="entry name" value="TRANSCRIPTIONAL REGULATOR, GNTR FAMILY"/>
    <property type="match status" value="1"/>
</dbReference>
<proteinExistence type="predicted"/>
<dbReference type="SMART" id="SM00345">
    <property type="entry name" value="HTH_GNTR"/>
    <property type="match status" value="1"/>
</dbReference>
<organism evidence="5 6">
    <name type="scientific">Pollutimonas harenae</name>
    <dbReference type="NCBI Taxonomy" id="657015"/>
    <lineage>
        <taxon>Bacteria</taxon>
        <taxon>Pseudomonadati</taxon>
        <taxon>Pseudomonadota</taxon>
        <taxon>Betaproteobacteria</taxon>
        <taxon>Burkholderiales</taxon>
        <taxon>Alcaligenaceae</taxon>
        <taxon>Pollutimonas</taxon>
    </lineage>
</organism>
<dbReference type="CDD" id="cd07377">
    <property type="entry name" value="WHTH_GntR"/>
    <property type="match status" value="1"/>
</dbReference>
<dbReference type="Pfam" id="PF07729">
    <property type="entry name" value="FCD"/>
    <property type="match status" value="1"/>
</dbReference>
<comment type="caution">
    <text evidence="5">The sequence shown here is derived from an EMBL/GenBank/DDBJ whole genome shotgun (WGS) entry which is preliminary data.</text>
</comment>
<dbReference type="Pfam" id="PF00392">
    <property type="entry name" value="GntR"/>
    <property type="match status" value="1"/>
</dbReference>
<dbReference type="InterPro" id="IPR008920">
    <property type="entry name" value="TF_FadR/GntR_C"/>
</dbReference>
<keyword evidence="1" id="KW-0805">Transcription regulation</keyword>
<dbReference type="Proteomes" id="UP000554144">
    <property type="component" value="Unassembled WGS sequence"/>
</dbReference>
<dbReference type="PROSITE" id="PS50949">
    <property type="entry name" value="HTH_GNTR"/>
    <property type="match status" value="1"/>
</dbReference>
<evidence type="ECO:0000313" key="5">
    <source>
        <dbReference type="EMBL" id="NYT84072.1"/>
    </source>
</evidence>
<evidence type="ECO:0000313" key="6">
    <source>
        <dbReference type="Proteomes" id="UP000554144"/>
    </source>
</evidence>
<dbReference type="AlphaFoldDB" id="A0A853GVB5"/>
<dbReference type="InterPro" id="IPR011711">
    <property type="entry name" value="GntR_C"/>
</dbReference>
<evidence type="ECO:0000259" key="4">
    <source>
        <dbReference type="PROSITE" id="PS50949"/>
    </source>
</evidence>
<gene>
    <name evidence="5" type="ORF">H0A62_00525</name>
</gene>
<dbReference type="PANTHER" id="PTHR43537:SF24">
    <property type="entry name" value="GLUCONATE OPERON TRANSCRIPTIONAL REPRESSOR"/>
    <property type="match status" value="1"/>
</dbReference>
<dbReference type="InterPro" id="IPR036390">
    <property type="entry name" value="WH_DNA-bd_sf"/>
</dbReference>
<protein>
    <submittedName>
        <fullName evidence="5">GntR family transcriptional regulator</fullName>
    </submittedName>
</protein>
<evidence type="ECO:0000256" key="3">
    <source>
        <dbReference type="ARBA" id="ARBA00023163"/>
    </source>
</evidence>
<evidence type="ECO:0000256" key="2">
    <source>
        <dbReference type="ARBA" id="ARBA00023125"/>
    </source>
</evidence>
<feature type="domain" description="HTH gntR-type" evidence="4">
    <location>
        <begin position="20"/>
        <end position="87"/>
    </location>
</feature>
<keyword evidence="3" id="KW-0804">Transcription</keyword>
<dbReference type="GO" id="GO:0003700">
    <property type="term" value="F:DNA-binding transcription factor activity"/>
    <property type="evidence" value="ECO:0007669"/>
    <property type="project" value="InterPro"/>
</dbReference>
<dbReference type="Gene3D" id="1.20.120.530">
    <property type="entry name" value="GntR ligand-binding domain-like"/>
    <property type="match status" value="1"/>
</dbReference>
<dbReference type="InterPro" id="IPR036388">
    <property type="entry name" value="WH-like_DNA-bd_sf"/>
</dbReference>
<dbReference type="SUPFAM" id="SSF46785">
    <property type="entry name" value="Winged helix' DNA-binding domain"/>
    <property type="match status" value="1"/>
</dbReference>
<evidence type="ECO:0000256" key="1">
    <source>
        <dbReference type="ARBA" id="ARBA00023015"/>
    </source>
</evidence>
<accession>A0A853GVB5</accession>
<dbReference type="OrthoDB" id="8066003at2"/>
<dbReference type="EMBL" id="JACCEV010000001">
    <property type="protein sequence ID" value="NYT84072.1"/>
    <property type="molecule type" value="Genomic_DNA"/>
</dbReference>
<dbReference type="SMART" id="SM00895">
    <property type="entry name" value="FCD"/>
    <property type="match status" value="1"/>
</dbReference>
<dbReference type="InterPro" id="IPR000524">
    <property type="entry name" value="Tscrpt_reg_HTH_GntR"/>
</dbReference>
<keyword evidence="6" id="KW-1185">Reference proteome</keyword>
<dbReference type="SUPFAM" id="SSF48008">
    <property type="entry name" value="GntR ligand-binding domain-like"/>
    <property type="match status" value="1"/>
</dbReference>
<dbReference type="Gene3D" id="1.10.10.10">
    <property type="entry name" value="Winged helix-like DNA-binding domain superfamily/Winged helix DNA-binding domain"/>
    <property type="match status" value="1"/>
</dbReference>
<reference evidence="5 6" key="1">
    <citation type="submission" date="2020-07" db="EMBL/GenBank/DDBJ databases">
        <title>Taxonomic revisions and descriptions of new bacterial species based on genomic comparisons in the high-G+C-content subgroup of the family Alcaligenaceae.</title>
        <authorList>
            <person name="Szabo A."/>
            <person name="Felfoldi T."/>
        </authorList>
    </citation>
    <scope>NUCLEOTIDE SEQUENCE [LARGE SCALE GENOMIC DNA]</scope>
    <source>
        <strain evidence="5 6">DSM 25667</strain>
    </source>
</reference>